<keyword evidence="2" id="KW-1185">Reference proteome</keyword>
<organism evidence="1 2">
    <name type="scientific">Pistacia atlantica</name>
    <dbReference type="NCBI Taxonomy" id="434234"/>
    <lineage>
        <taxon>Eukaryota</taxon>
        <taxon>Viridiplantae</taxon>
        <taxon>Streptophyta</taxon>
        <taxon>Embryophyta</taxon>
        <taxon>Tracheophyta</taxon>
        <taxon>Spermatophyta</taxon>
        <taxon>Magnoliopsida</taxon>
        <taxon>eudicotyledons</taxon>
        <taxon>Gunneridae</taxon>
        <taxon>Pentapetalae</taxon>
        <taxon>rosids</taxon>
        <taxon>malvids</taxon>
        <taxon>Sapindales</taxon>
        <taxon>Anacardiaceae</taxon>
        <taxon>Pistacia</taxon>
    </lineage>
</organism>
<sequence>MENWFIILISLCVAALIKALFNLLYPTKTSNYKLPPSPSPFFMITKFRYYRKSPLEFESFNGAVFADRPPPTPISRIISSNQHNISSAAYGPTWRLLRRNLTGKILHPSSVKSYSHARKWVLRTLLDCLNSQSKSDKLDQKKIKEVEDAHRQLQFLRIRQRQYDLLMPLIKKRRKVKEETLRKTNQDHQEVNDDYVLAYVDTLFDLELPEEKRKLDEKEIMSLCSEFIAAGTDTTAAALQWVLANLVKYPHIQEKLFTEIKGVIGDSEREIKEDDLQKMPYMKAVILESLRRHPASHLGVPHTVTEDVVLNGFLIPKKASIYFMVADMGWDTKAWDDPMEFKPERRICPGLNLARLHLEYVVANLVWWYEWKSVDGSDLNMEENHEFTGTMKYPLEAHLYPRFQ</sequence>
<protein>
    <submittedName>
        <fullName evidence="1">Uncharacterized protein</fullName>
    </submittedName>
</protein>
<dbReference type="EMBL" id="CM047909">
    <property type="protein sequence ID" value="KAJ0079818.1"/>
    <property type="molecule type" value="Genomic_DNA"/>
</dbReference>
<reference evidence="2" key="1">
    <citation type="journal article" date="2023" name="G3 (Bethesda)">
        <title>Genome assembly and association tests identify interacting loci associated with vigor, precocity, and sex in interspecific pistachio rootstocks.</title>
        <authorList>
            <person name="Palmer W."/>
            <person name="Jacygrad E."/>
            <person name="Sagayaradj S."/>
            <person name="Cavanaugh K."/>
            <person name="Han R."/>
            <person name="Bertier L."/>
            <person name="Beede B."/>
            <person name="Kafkas S."/>
            <person name="Golino D."/>
            <person name="Preece J."/>
            <person name="Michelmore R."/>
        </authorList>
    </citation>
    <scope>NUCLEOTIDE SEQUENCE [LARGE SCALE GENOMIC DNA]</scope>
</reference>
<evidence type="ECO:0000313" key="2">
    <source>
        <dbReference type="Proteomes" id="UP001164250"/>
    </source>
</evidence>
<dbReference type="Proteomes" id="UP001164250">
    <property type="component" value="Chromosome 13"/>
</dbReference>
<proteinExistence type="predicted"/>
<name>A0ACC0ZXU8_9ROSI</name>
<gene>
    <name evidence="1" type="ORF">Patl1_23684</name>
</gene>
<evidence type="ECO:0000313" key="1">
    <source>
        <dbReference type="EMBL" id="KAJ0079818.1"/>
    </source>
</evidence>
<accession>A0ACC0ZXU8</accession>
<comment type="caution">
    <text evidence="1">The sequence shown here is derived from an EMBL/GenBank/DDBJ whole genome shotgun (WGS) entry which is preliminary data.</text>
</comment>